<dbReference type="EMBL" id="CP108313">
    <property type="protein sequence ID" value="WTW67717.1"/>
    <property type="molecule type" value="Genomic_DNA"/>
</dbReference>
<gene>
    <name evidence="1" type="ORF">OG398_05220</name>
</gene>
<evidence type="ECO:0008006" key="2">
    <source>
        <dbReference type="Google" id="ProtNLM"/>
    </source>
</evidence>
<name>A0AAU2VK51_9ACTN</name>
<protein>
    <recommendedName>
        <fullName evidence="2">DUF3291 domain-containing protein</fullName>
    </recommendedName>
</protein>
<accession>A0AAU2VK51</accession>
<proteinExistence type="predicted"/>
<organism evidence="1">
    <name type="scientific">Streptomyces sp. NBC_00008</name>
    <dbReference type="NCBI Taxonomy" id="2903610"/>
    <lineage>
        <taxon>Bacteria</taxon>
        <taxon>Bacillati</taxon>
        <taxon>Actinomycetota</taxon>
        <taxon>Actinomycetes</taxon>
        <taxon>Kitasatosporales</taxon>
        <taxon>Streptomycetaceae</taxon>
        <taxon>Streptomyces</taxon>
    </lineage>
</organism>
<dbReference type="AlphaFoldDB" id="A0AAU2VK51"/>
<evidence type="ECO:0000313" key="1">
    <source>
        <dbReference type="EMBL" id="WTW67717.1"/>
    </source>
</evidence>
<sequence length="144" mass="16153">MPHILWSTHWQGGPAARTVERGTEVVVGVTEFVTHRPWSTLSVGTAGMRLRRTWPATPGAVGMWLWVDVGPRMNRSGSITVWTAPEHLMDFVARPDHRRIVRDHRDRGTLRSATWTAPFTSPAALRESAWRLVSGTTPWPTPPT</sequence>
<reference evidence="1" key="1">
    <citation type="submission" date="2022-10" db="EMBL/GenBank/DDBJ databases">
        <title>The complete genomes of actinobacterial strains from the NBC collection.</title>
        <authorList>
            <person name="Joergensen T.S."/>
            <person name="Alvarez Arevalo M."/>
            <person name="Sterndorff E.B."/>
            <person name="Faurdal D."/>
            <person name="Vuksanovic O."/>
            <person name="Mourched A.-S."/>
            <person name="Charusanti P."/>
            <person name="Shaw S."/>
            <person name="Blin K."/>
            <person name="Weber T."/>
        </authorList>
    </citation>
    <scope>NUCLEOTIDE SEQUENCE</scope>
    <source>
        <strain evidence="1">NBC_00008</strain>
    </source>
</reference>